<evidence type="ECO:0000256" key="1">
    <source>
        <dbReference type="ARBA" id="ARBA00004684"/>
    </source>
</evidence>
<dbReference type="InterPro" id="IPR008949">
    <property type="entry name" value="Isoprenoid_synthase_dom_sf"/>
</dbReference>
<dbReference type="Pfam" id="PF00494">
    <property type="entry name" value="SQS_PSY"/>
    <property type="match status" value="1"/>
</dbReference>
<reference evidence="4 5" key="1">
    <citation type="journal article" date="2013" name="PLoS ONE">
        <title>Assembly-driven community genomics of a hypersaline microbial ecosystem.</title>
        <authorList>
            <person name="Podell S."/>
            <person name="Ugalde J.A."/>
            <person name="Narasingarao P."/>
            <person name="Banfield J.F."/>
            <person name="Heidelberg K.B."/>
            <person name="Allen E.E."/>
        </authorList>
    </citation>
    <scope>NUCLEOTIDE SEQUENCE [LARGE SCALE GENOMIC DNA]</scope>
    <source>
        <strain evidence="5">J07HQW1</strain>
    </source>
</reference>
<dbReference type="PANTHER" id="PTHR31480">
    <property type="entry name" value="BIFUNCTIONAL LYCOPENE CYCLASE/PHYTOENE SYNTHASE"/>
    <property type="match status" value="1"/>
</dbReference>
<dbReference type="HOGENOM" id="CLU_037269_1_2_2"/>
<accession>U1MRQ7</accession>
<dbReference type="GO" id="GO:0004311">
    <property type="term" value="F:geranylgeranyl diphosphate synthase activity"/>
    <property type="evidence" value="ECO:0007669"/>
    <property type="project" value="InterPro"/>
</dbReference>
<evidence type="ECO:0000313" key="4">
    <source>
        <dbReference type="EMBL" id="ERG92809.1"/>
    </source>
</evidence>
<dbReference type="FunFam" id="1.10.600.10:FF:000020">
    <property type="entry name" value="Phytoene synthase"/>
    <property type="match status" value="1"/>
</dbReference>
<dbReference type="Proteomes" id="UP000030649">
    <property type="component" value="Unassembled WGS sequence"/>
</dbReference>
<name>U1MRQ7_9EURY</name>
<dbReference type="AlphaFoldDB" id="U1MRQ7"/>
<dbReference type="SFLD" id="SFLDS00005">
    <property type="entry name" value="Isoprenoid_Synthase_Type_I"/>
    <property type="match status" value="1"/>
</dbReference>
<dbReference type="PROSITE" id="PS01045">
    <property type="entry name" value="SQUALEN_PHYTOEN_SYN_2"/>
    <property type="match status" value="1"/>
</dbReference>
<dbReference type="CDD" id="cd00683">
    <property type="entry name" value="Trans_IPPS_HH"/>
    <property type="match status" value="1"/>
</dbReference>
<dbReference type="SUPFAM" id="SSF48576">
    <property type="entry name" value="Terpenoid synthases"/>
    <property type="match status" value="1"/>
</dbReference>
<dbReference type="InterPro" id="IPR044843">
    <property type="entry name" value="Trans_IPPS_bact-type"/>
</dbReference>
<dbReference type="PROSITE" id="PS01044">
    <property type="entry name" value="SQUALEN_PHYTOEN_SYN_1"/>
    <property type="match status" value="1"/>
</dbReference>
<dbReference type="SFLD" id="SFLDG01018">
    <property type="entry name" value="Squalene/Phytoene_Synthase_Lik"/>
    <property type="match status" value="1"/>
</dbReference>
<proteinExistence type="predicted"/>
<dbReference type="SFLD" id="SFLDG01212">
    <property type="entry name" value="Phytoene_synthase_like"/>
    <property type="match status" value="1"/>
</dbReference>
<keyword evidence="3" id="KW-0125">Carotenoid biosynthesis</keyword>
<dbReference type="InterPro" id="IPR033904">
    <property type="entry name" value="Trans_IPPS_HH"/>
</dbReference>
<protein>
    <submittedName>
        <fullName evidence="4">Phytoene/squalene synthetase</fullName>
    </submittedName>
</protein>
<dbReference type="EMBL" id="KE356560">
    <property type="protein sequence ID" value="ERG92809.1"/>
    <property type="molecule type" value="Genomic_DNA"/>
</dbReference>
<dbReference type="STRING" id="1238424.J07HQW1_02857"/>
<keyword evidence="2" id="KW-0808">Transferase</keyword>
<dbReference type="GO" id="GO:0051996">
    <property type="term" value="F:squalene synthase [NAD(P)H] activity"/>
    <property type="evidence" value="ECO:0007669"/>
    <property type="project" value="InterPro"/>
</dbReference>
<dbReference type="GO" id="GO:0016117">
    <property type="term" value="P:carotenoid biosynthetic process"/>
    <property type="evidence" value="ECO:0007669"/>
    <property type="project" value="UniProtKB-KW"/>
</dbReference>
<dbReference type="InterPro" id="IPR019845">
    <property type="entry name" value="Squalene/phytoene_synthase_CS"/>
</dbReference>
<evidence type="ECO:0000256" key="3">
    <source>
        <dbReference type="ARBA" id="ARBA00022746"/>
    </source>
</evidence>
<organism evidence="4 5">
    <name type="scientific">Haloquadratum walsbyi J07HQW1</name>
    <dbReference type="NCBI Taxonomy" id="1238424"/>
    <lineage>
        <taxon>Archaea</taxon>
        <taxon>Methanobacteriati</taxon>
        <taxon>Methanobacteriota</taxon>
        <taxon>Stenosarchaea group</taxon>
        <taxon>Halobacteria</taxon>
        <taxon>Halobacteriales</taxon>
        <taxon>Haloferacaceae</taxon>
        <taxon>Haloquadratum</taxon>
    </lineage>
</organism>
<dbReference type="InterPro" id="IPR002060">
    <property type="entry name" value="Squ/phyt_synthse"/>
</dbReference>
<comment type="pathway">
    <text evidence="1">Carotenoid biosynthesis; phytoene biosynthesis.</text>
</comment>
<sequence length="351" mass="39394">MVRDEQIERSKAIQKRTGKTFHLATRVLPERVRHATYVLYAFFRVADEVVDATDAAPPPQQRERLAELRRQALGKEPTDDPVLSAFAELCESYDIPDDDVNVFIDAMLADVDTDQYETYDDLETYMDGSAAAVGRMMTAIMDTENAETALPHATALGEAFQMSNFLRDVGEDVKERDRVYLPQETLQQYDVSTSQILNLEFDENVRAVIQHEQQRTEALYREGVRGIQYLPEDCQFAVLLAAILYADHHRAIERVDYDVLSTTPSLSTPRKLWLLIKTRMYWALTPDPVTVFRRVSVVPYPDGDEDIDETDPDAPATCASAVVGGQSGLNLSLSGSQILSGTLHAVSDEKI</sequence>
<dbReference type="Gene3D" id="1.10.600.10">
    <property type="entry name" value="Farnesyl Diphosphate Synthase"/>
    <property type="match status" value="1"/>
</dbReference>
<gene>
    <name evidence="4" type="ORF">J07HQW1_02857</name>
</gene>
<evidence type="ECO:0000313" key="5">
    <source>
        <dbReference type="Proteomes" id="UP000030649"/>
    </source>
</evidence>
<evidence type="ECO:0000256" key="2">
    <source>
        <dbReference type="ARBA" id="ARBA00022679"/>
    </source>
</evidence>